<organism evidence="2 4">
    <name type="scientific">Jannaschia seohaensis</name>
    <dbReference type="NCBI Taxonomy" id="475081"/>
    <lineage>
        <taxon>Bacteria</taxon>
        <taxon>Pseudomonadati</taxon>
        <taxon>Pseudomonadota</taxon>
        <taxon>Alphaproteobacteria</taxon>
        <taxon>Rhodobacterales</taxon>
        <taxon>Roseobacteraceae</taxon>
        <taxon>Jannaschia</taxon>
    </lineage>
</organism>
<dbReference type="AlphaFoldDB" id="A0A2Y9AES2"/>
<gene>
    <name evidence="1" type="ORF">BCF38_102579</name>
    <name evidence="2" type="ORF">SAMN05421539_102579</name>
</gene>
<keyword evidence="3" id="KW-1185">Reference proteome</keyword>
<dbReference type="EMBL" id="QGDJ01000002">
    <property type="protein sequence ID" value="PWJ21328.1"/>
    <property type="molecule type" value="Genomic_DNA"/>
</dbReference>
<reference evidence="4" key="2">
    <citation type="submission" date="2016-10" db="EMBL/GenBank/DDBJ databases">
        <authorList>
            <person name="Varghese N."/>
            <person name="Submissions S."/>
        </authorList>
    </citation>
    <scope>NUCLEOTIDE SEQUENCE [LARGE SCALE GENOMIC DNA]</scope>
    <source>
        <strain evidence="4">DSM 25227</strain>
    </source>
</reference>
<evidence type="ECO:0000313" key="1">
    <source>
        <dbReference type="EMBL" id="PWJ21328.1"/>
    </source>
</evidence>
<sequence length="60" mass="6598">MQHFDINVGDYFTGEFDSIVFIADDDADGVSEATFSNINLFDEGLEAPMAAPVMDNFLFA</sequence>
<dbReference type="Proteomes" id="UP000245839">
    <property type="component" value="Unassembled WGS sequence"/>
</dbReference>
<reference evidence="2" key="1">
    <citation type="submission" date="2016-10" db="EMBL/GenBank/DDBJ databases">
        <authorList>
            <person name="Cai Z."/>
        </authorList>
    </citation>
    <scope>NUCLEOTIDE SEQUENCE [LARGE SCALE GENOMIC DNA]</scope>
    <source>
        <strain evidence="2">DSM 25227</strain>
    </source>
</reference>
<dbReference type="OrthoDB" id="221602at2"/>
<accession>A0A2Y9AES2</accession>
<proteinExistence type="predicted"/>
<dbReference type="RefSeq" id="WP_109563649.1">
    <property type="nucleotide sequence ID" value="NZ_QGDJ01000002.1"/>
</dbReference>
<reference evidence="1 3" key="3">
    <citation type="submission" date="2018-03" db="EMBL/GenBank/DDBJ databases">
        <title>Genomic Encyclopedia of Archaeal and Bacterial Type Strains, Phase II (KMG-II): from individual species to whole genera.</title>
        <authorList>
            <person name="Goeker M."/>
        </authorList>
    </citation>
    <scope>NUCLEOTIDE SEQUENCE [LARGE SCALE GENOMIC DNA]</scope>
    <source>
        <strain evidence="1 3">DSM 25227</strain>
    </source>
</reference>
<protein>
    <submittedName>
        <fullName evidence="2">Uncharacterized protein</fullName>
    </submittedName>
</protein>
<evidence type="ECO:0000313" key="3">
    <source>
        <dbReference type="Proteomes" id="UP000245839"/>
    </source>
</evidence>
<evidence type="ECO:0000313" key="4">
    <source>
        <dbReference type="Proteomes" id="UP000251571"/>
    </source>
</evidence>
<dbReference type="Proteomes" id="UP000251571">
    <property type="component" value="Unassembled WGS sequence"/>
</dbReference>
<evidence type="ECO:0000313" key="2">
    <source>
        <dbReference type="EMBL" id="SSA41778.1"/>
    </source>
</evidence>
<name>A0A2Y9AES2_9RHOB</name>
<dbReference type="EMBL" id="UETC01000002">
    <property type="protein sequence ID" value="SSA41778.1"/>
    <property type="molecule type" value="Genomic_DNA"/>
</dbReference>